<dbReference type="Pfam" id="PF13231">
    <property type="entry name" value="PMT_2"/>
    <property type="match status" value="1"/>
</dbReference>
<accession>A0A3A4NJD1</accession>
<keyword evidence="1" id="KW-1133">Transmembrane helix</keyword>
<dbReference type="PANTHER" id="PTHR44216">
    <property type="entry name" value="PROTEIN O-MANNOSYL-TRANSFERASE TMTC2"/>
    <property type="match status" value="1"/>
</dbReference>
<dbReference type="Proteomes" id="UP000265882">
    <property type="component" value="Unassembled WGS sequence"/>
</dbReference>
<evidence type="ECO:0000313" key="3">
    <source>
        <dbReference type="EMBL" id="RJP18685.1"/>
    </source>
</evidence>
<comment type="caution">
    <text evidence="3">The sequence shown here is derived from an EMBL/GenBank/DDBJ whole genome shotgun (WGS) entry which is preliminary data.</text>
</comment>
<feature type="transmembrane region" description="Helical" evidence="1">
    <location>
        <begin position="301"/>
        <end position="319"/>
    </location>
</feature>
<feature type="transmembrane region" description="Helical" evidence="1">
    <location>
        <begin position="355"/>
        <end position="375"/>
    </location>
</feature>
<feature type="transmembrane region" description="Helical" evidence="1">
    <location>
        <begin position="166"/>
        <end position="189"/>
    </location>
</feature>
<gene>
    <name evidence="3" type="ORF">C4520_13910</name>
</gene>
<feature type="transmembrane region" description="Helical" evidence="1">
    <location>
        <begin position="240"/>
        <end position="258"/>
    </location>
</feature>
<dbReference type="GO" id="GO:0000030">
    <property type="term" value="F:mannosyltransferase activity"/>
    <property type="evidence" value="ECO:0007669"/>
    <property type="project" value="TreeGrafter"/>
</dbReference>
<evidence type="ECO:0000313" key="4">
    <source>
        <dbReference type="Proteomes" id="UP000265882"/>
    </source>
</evidence>
<feature type="transmembrane region" description="Helical" evidence="1">
    <location>
        <begin position="117"/>
        <end position="137"/>
    </location>
</feature>
<protein>
    <recommendedName>
        <fullName evidence="2">Glycosyltransferase RgtA/B/C/D-like domain-containing protein</fullName>
    </recommendedName>
</protein>
<keyword evidence="1" id="KW-0472">Membrane</keyword>
<name>A0A3A4NJD1_ABYX5</name>
<keyword evidence="1" id="KW-0812">Transmembrane</keyword>
<dbReference type="AlphaFoldDB" id="A0A3A4NJD1"/>
<feature type="transmembrane region" description="Helical" evidence="1">
    <location>
        <begin position="331"/>
        <end position="349"/>
    </location>
</feature>
<sequence length="670" mass="75842">MDLEITKYDALPPTGLIQVENQEVSRATQFKTTASILLIILLSFLIFWNKIGSGQFLGDDFIFLEKAGSFTVSAKNLASFGIFHIYHNTLLLASGFRPVPLVLWLALYKLFALESAYYHLSILFLHSAASVLLYLLLRKLFEENVAMITACIFAVFTGHLEAVQWISGFFDVACAFFLLSSLLLFLRFLSSKKSSFYLLSLFSGVLAILSKETAIILPLLLAAVLLWTRPSKDGDLPLKPTVKLVLPFVALFAGYLVARRIFLWDYHTAGNGLLSFLDPRRLLNVWTLLENMTLPHQRTPFIERILPVVVIAFGILSFLAYKNRRESRNTMLFAAAWFFLTAVPTLGFLDRHLYWQRFNYLPSIGFCLLIAEMVAGRPGRSKMLRCVLPGLMIGLYSLNTIHQSGVFWKPAWATARDVQASFREDVDPVLEEPARVYFKNVPELVTGIDVFFTGLPQACAMASRSGKNEFYLESRITPEVPPLVEHADELMIEANGASYYVFEWDHLKKRFVQAGKTLKEPRLEKTPIMWDFSKYSDSSRWEAAQDIHPLSPTGAGSSMFVTTGKDSFFKSPFIGGRSLKYVQVQFSARHADGLPLRGQVFWVTEEDLRYDGRKSVVFDVKNDGMPHTYTVPLYVNVSSLKAEIQRVALRISDRASTVVEMRSAAFHFFE</sequence>
<dbReference type="PANTHER" id="PTHR44216:SF3">
    <property type="entry name" value="PROTEIN O-MANNOSYL-TRANSFERASE TMTC2"/>
    <property type="match status" value="1"/>
</dbReference>
<feature type="transmembrane region" description="Helical" evidence="1">
    <location>
        <begin position="144"/>
        <end position="160"/>
    </location>
</feature>
<dbReference type="GO" id="GO:0035269">
    <property type="term" value="P:protein O-linked glycosylation via mannose"/>
    <property type="evidence" value="ECO:0007669"/>
    <property type="project" value="TreeGrafter"/>
</dbReference>
<feature type="domain" description="Glycosyltransferase RgtA/B/C/D-like" evidence="2">
    <location>
        <begin position="123"/>
        <end position="230"/>
    </location>
</feature>
<proteinExistence type="predicted"/>
<feature type="transmembrane region" description="Helical" evidence="1">
    <location>
        <begin position="30"/>
        <end position="48"/>
    </location>
</feature>
<dbReference type="InterPro" id="IPR052384">
    <property type="entry name" value="TMTC_O-mannosyltransferase"/>
</dbReference>
<feature type="transmembrane region" description="Helical" evidence="1">
    <location>
        <begin position="196"/>
        <end position="228"/>
    </location>
</feature>
<reference evidence="3 4" key="1">
    <citation type="journal article" date="2017" name="ISME J.">
        <title>Energy and carbon metabolisms in a deep terrestrial subsurface fluid microbial community.</title>
        <authorList>
            <person name="Momper L."/>
            <person name="Jungbluth S.P."/>
            <person name="Lee M.D."/>
            <person name="Amend J.P."/>
        </authorList>
    </citation>
    <scope>NUCLEOTIDE SEQUENCE [LARGE SCALE GENOMIC DNA]</scope>
    <source>
        <strain evidence="3">SURF_5</strain>
    </source>
</reference>
<evidence type="ECO:0000256" key="1">
    <source>
        <dbReference type="SAM" id="Phobius"/>
    </source>
</evidence>
<dbReference type="EMBL" id="QZKU01000098">
    <property type="protein sequence ID" value="RJP18685.1"/>
    <property type="molecule type" value="Genomic_DNA"/>
</dbReference>
<organism evidence="3 4">
    <name type="scientific">Abyssobacteria bacterium (strain SURF_5)</name>
    <dbReference type="NCBI Taxonomy" id="2093360"/>
    <lineage>
        <taxon>Bacteria</taxon>
        <taxon>Pseudomonadati</taxon>
        <taxon>Candidatus Hydrogenedentota</taxon>
        <taxon>Candidatus Abyssobacteria</taxon>
    </lineage>
</organism>
<evidence type="ECO:0000259" key="2">
    <source>
        <dbReference type="Pfam" id="PF13231"/>
    </source>
</evidence>
<dbReference type="InterPro" id="IPR038731">
    <property type="entry name" value="RgtA/B/C-like"/>
</dbReference>